<dbReference type="AlphaFoldDB" id="A0A0F0L357"/>
<dbReference type="PROSITE" id="PS51318">
    <property type="entry name" value="TAT"/>
    <property type="match status" value="1"/>
</dbReference>
<dbReference type="OrthoDB" id="9924294at2"/>
<name>A0A0F0L357_9MICO</name>
<sequence>MTTRNSTTDRGGAVAGDRGWTRRRALAAGAWSVPVVAAAVALPQAAASAPIVVDLVGAVDDAQTYPFSAAGDTAPLIFQVSGSGPIPADGTAELVNAAAIASWDESVLLQGATASATIDPDGTLILPIVALAAGTFPVVVHVGPVSRTFVITLVQA</sequence>
<accession>A0A0F0L357</accession>
<protein>
    <submittedName>
        <fullName evidence="1">Uncharacterized protein</fullName>
    </submittedName>
</protein>
<gene>
    <name evidence="1" type="ORF">RL72_00841</name>
</gene>
<keyword evidence="2" id="KW-1185">Reference proteome</keyword>
<comment type="caution">
    <text evidence="1">The sequence shown here is derived from an EMBL/GenBank/DDBJ whole genome shotgun (WGS) entry which is preliminary data.</text>
</comment>
<dbReference type="PATRIC" id="fig|582680.7.peg.869"/>
<evidence type="ECO:0000313" key="2">
    <source>
        <dbReference type="Proteomes" id="UP000033448"/>
    </source>
</evidence>
<proteinExistence type="predicted"/>
<evidence type="ECO:0000313" key="1">
    <source>
        <dbReference type="EMBL" id="KJL26785.1"/>
    </source>
</evidence>
<dbReference type="RefSeq" id="WP_045249571.1">
    <property type="nucleotide sequence ID" value="NZ_CP099706.1"/>
</dbReference>
<reference evidence="1 2" key="1">
    <citation type="submission" date="2015-02" db="EMBL/GenBank/DDBJ databases">
        <title>Draft genome sequences of ten Microbacterium spp. with emphasis on heavy metal contaminated environments.</title>
        <authorList>
            <person name="Corretto E."/>
        </authorList>
    </citation>
    <scope>NUCLEOTIDE SEQUENCE [LARGE SCALE GENOMIC DNA]</scope>
    <source>
        <strain evidence="1 2">DSM 23848</strain>
    </source>
</reference>
<organism evidence="1 2">
    <name type="scientific">Microbacterium azadirachtae</name>
    <dbReference type="NCBI Taxonomy" id="582680"/>
    <lineage>
        <taxon>Bacteria</taxon>
        <taxon>Bacillati</taxon>
        <taxon>Actinomycetota</taxon>
        <taxon>Actinomycetes</taxon>
        <taxon>Micrococcales</taxon>
        <taxon>Microbacteriaceae</taxon>
        <taxon>Microbacterium</taxon>
    </lineage>
</organism>
<dbReference type="EMBL" id="JYIT01000061">
    <property type="protein sequence ID" value="KJL26785.1"/>
    <property type="molecule type" value="Genomic_DNA"/>
</dbReference>
<dbReference type="InterPro" id="IPR006311">
    <property type="entry name" value="TAT_signal"/>
</dbReference>
<dbReference type="Proteomes" id="UP000033448">
    <property type="component" value="Unassembled WGS sequence"/>
</dbReference>